<reference evidence="2" key="2">
    <citation type="submission" date="2018-07" db="EMBL/GenBank/DDBJ databases">
        <authorList>
            <person name="Mckenzie S.K."/>
            <person name="Kronauer D.J.C."/>
        </authorList>
    </citation>
    <scope>NUCLEOTIDE SEQUENCE</scope>
    <source>
        <strain evidence="2">Clonal line C1</strain>
    </source>
</reference>
<feature type="compositionally biased region" description="Acidic residues" evidence="1">
    <location>
        <begin position="31"/>
        <end position="40"/>
    </location>
</feature>
<feature type="non-terminal residue" evidence="2">
    <location>
        <position position="264"/>
    </location>
</feature>
<dbReference type="PANTHER" id="PTHR31511">
    <property type="entry name" value="PROTEIN CBG23764"/>
    <property type="match status" value="1"/>
</dbReference>
<dbReference type="PANTHER" id="PTHR31511:SF12">
    <property type="entry name" value="RHO TERMINATION FACTOR N-TERMINAL DOMAIN-CONTAINING PROTEIN"/>
    <property type="match status" value="1"/>
</dbReference>
<organism evidence="2">
    <name type="scientific">Ooceraea biroi</name>
    <name type="common">Clonal raider ant</name>
    <name type="synonym">Cerapachys biroi</name>
    <dbReference type="NCBI Taxonomy" id="2015173"/>
    <lineage>
        <taxon>Eukaryota</taxon>
        <taxon>Metazoa</taxon>
        <taxon>Ecdysozoa</taxon>
        <taxon>Arthropoda</taxon>
        <taxon>Hexapoda</taxon>
        <taxon>Insecta</taxon>
        <taxon>Pterygota</taxon>
        <taxon>Neoptera</taxon>
        <taxon>Endopterygota</taxon>
        <taxon>Hymenoptera</taxon>
        <taxon>Apocrita</taxon>
        <taxon>Aculeata</taxon>
        <taxon>Formicoidea</taxon>
        <taxon>Formicidae</taxon>
        <taxon>Dorylinae</taxon>
        <taxon>Ooceraea</taxon>
    </lineage>
</organism>
<sequence>MFAISFPPKETEDEEEAEAARDVVEVSSNESEAEVEDAEISEPDVFLTPARSLRNRATIRSPISCIKSYGLDAAYYYTLPGFTWDAMLKHTSINFELLTDIDIVMFIERDIRGGLSQCSNRYARANNNYMESYDPSKPSPYLMYFDVNNLYGWAMCQPLPYANFQWVDNVSDFDVSAIAPDSSTGYILEVDLEYPQHLHDAHTDLPFCPPRDKPLGKRQDKLLATLYDKKRYVIHYRNLQQCTRHGLRITKIHRVLQFAQSAWL</sequence>
<gene>
    <name evidence="2" type="ORF">DMN91_005494</name>
</gene>
<reference evidence="2" key="1">
    <citation type="journal article" date="2018" name="Genome Res.">
        <title>The genomic architecture and molecular evolution of ant odorant receptors.</title>
        <authorList>
            <person name="McKenzie S.K."/>
            <person name="Kronauer D.J.C."/>
        </authorList>
    </citation>
    <scope>NUCLEOTIDE SEQUENCE [LARGE SCALE GENOMIC DNA]</scope>
    <source>
        <strain evidence="2">Clonal line C1</strain>
    </source>
</reference>
<dbReference type="SUPFAM" id="SSF56672">
    <property type="entry name" value="DNA/RNA polymerases"/>
    <property type="match status" value="1"/>
</dbReference>
<proteinExistence type="predicted"/>
<name>A0A3L8DL69_OOCBI</name>
<evidence type="ECO:0008006" key="3">
    <source>
        <dbReference type="Google" id="ProtNLM"/>
    </source>
</evidence>
<protein>
    <recommendedName>
        <fullName evidence="3">DNA-directed DNA polymerase</fullName>
    </recommendedName>
</protein>
<comment type="caution">
    <text evidence="2">The sequence shown here is derived from an EMBL/GenBank/DDBJ whole genome shotgun (WGS) entry which is preliminary data.</text>
</comment>
<dbReference type="EMBL" id="QOIP01000006">
    <property type="protein sequence ID" value="RLU21121.1"/>
    <property type="molecule type" value="Genomic_DNA"/>
</dbReference>
<dbReference type="AlphaFoldDB" id="A0A3L8DL69"/>
<dbReference type="GO" id="GO:0071897">
    <property type="term" value="P:DNA biosynthetic process"/>
    <property type="evidence" value="ECO:0007669"/>
    <property type="project" value="UniProtKB-ARBA"/>
</dbReference>
<evidence type="ECO:0000256" key="1">
    <source>
        <dbReference type="SAM" id="MobiDB-lite"/>
    </source>
</evidence>
<feature type="region of interest" description="Disordered" evidence="1">
    <location>
        <begin position="1"/>
        <end position="40"/>
    </location>
</feature>
<dbReference type="Proteomes" id="UP000279307">
    <property type="component" value="Chromosome 6"/>
</dbReference>
<evidence type="ECO:0000313" key="2">
    <source>
        <dbReference type="EMBL" id="RLU21121.1"/>
    </source>
</evidence>
<accession>A0A3L8DL69</accession>
<dbReference type="InterPro" id="IPR043502">
    <property type="entry name" value="DNA/RNA_pol_sf"/>
</dbReference>